<protein>
    <submittedName>
        <fullName evidence="2">Antitoxin StbD</fullName>
    </submittedName>
</protein>
<sequence>MARTRSILADVSAGISELQKNPLAVLQQGHGAPVVILHHDEPAFYAVPAELYEMLLDRLEDVELAELVRRRESQPEIEVKLDDL</sequence>
<organism evidence="2 3">
    <name type="scientific">Candidatus Electronema aureum</name>
    <dbReference type="NCBI Taxonomy" id="2005002"/>
    <lineage>
        <taxon>Bacteria</taxon>
        <taxon>Pseudomonadati</taxon>
        <taxon>Thermodesulfobacteriota</taxon>
        <taxon>Desulfobulbia</taxon>
        <taxon>Desulfobulbales</taxon>
        <taxon>Desulfobulbaceae</taxon>
        <taxon>Candidatus Electronema</taxon>
    </lineage>
</organism>
<accession>A0A521G378</accession>
<name>A0A521G378_9BACT</name>
<evidence type="ECO:0000313" key="2">
    <source>
        <dbReference type="EMBL" id="TAA75331.1"/>
    </source>
</evidence>
<dbReference type="EMBL" id="NQJD01000008">
    <property type="protein sequence ID" value="TAA75331.1"/>
    <property type="molecule type" value="Genomic_DNA"/>
</dbReference>
<reference evidence="2" key="1">
    <citation type="submission" date="2017-07" db="EMBL/GenBank/DDBJ databases">
        <title>The cable genome - Insights into the physiology and evolution of filamentous bacteria capable of sulfide oxidation via long distance electron transfer.</title>
        <authorList>
            <person name="Thorup C."/>
            <person name="Bjerg J.T."/>
            <person name="Schreiber L."/>
            <person name="Nielsen L.P."/>
            <person name="Kjeldsen K.U."/>
            <person name="Boesen T."/>
            <person name="Boggild A."/>
            <person name="Meysman F."/>
            <person name="Geelhoed J."/>
            <person name="Schramm A."/>
        </authorList>
    </citation>
    <scope>NUCLEOTIDE SEQUENCE [LARGE SCALE GENOMIC DNA]</scope>
    <source>
        <strain evidence="2">GS</strain>
    </source>
</reference>
<evidence type="ECO:0000313" key="3">
    <source>
        <dbReference type="Proteomes" id="UP000316238"/>
    </source>
</evidence>
<evidence type="ECO:0000256" key="1">
    <source>
        <dbReference type="ARBA" id="ARBA00009981"/>
    </source>
</evidence>
<dbReference type="Proteomes" id="UP000316238">
    <property type="component" value="Unassembled WGS sequence"/>
</dbReference>
<proteinExistence type="inferred from homology"/>
<comment type="similarity">
    <text evidence="1">Belongs to the phD/YefM antitoxin family.</text>
</comment>
<dbReference type="SUPFAM" id="SSF143120">
    <property type="entry name" value="YefM-like"/>
    <property type="match status" value="1"/>
</dbReference>
<comment type="caution">
    <text evidence="2">The sequence shown here is derived from an EMBL/GenBank/DDBJ whole genome shotgun (WGS) entry which is preliminary data.</text>
</comment>
<dbReference type="InterPro" id="IPR036165">
    <property type="entry name" value="YefM-like_sf"/>
</dbReference>
<gene>
    <name evidence="2" type="ORF">CDV28_10870</name>
</gene>
<dbReference type="AlphaFoldDB" id="A0A521G378"/>
<keyword evidence="3" id="KW-1185">Reference proteome</keyword>